<name>A0AAE9YAF9_9ACTN</name>
<dbReference type="PANTHER" id="PTHR42930:SF3">
    <property type="entry name" value="PHOSPHATE-SPECIFIC TRANSPORT SYSTEM ACCESSORY PROTEIN PHOU"/>
    <property type="match status" value="1"/>
</dbReference>
<dbReference type="PANTHER" id="PTHR42930">
    <property type="entry name" value="PHOSPHATE-SPECIFIC TRANSPORT SYSTEM ACCESSORY PROTEIN PHOU"/>
    <property type="match status" value="1"/>
</dbReference>
<dbReference type="SUPFAM" id="SSF109755">
    <property type="entry name" value="PhoU-like"/>
    <property type="match status" value="1"/>
</dbReference>
<feature type="domain" description="PhoU" evidence="1">
    <location>
        <begin position="24"/>
        <end position="110"/>
    </location>
</feature>
<proteinExistence type="predicted"/>
<evidence type="ECO:0000313" key="3">
    <source>
        <dbReference type="Proteomes" id="UP001216390"/>
    </source>
</evidence>
<organism evidence="2 3">
    <name type="scientific">Iamia majanohamensis</name>
    <dbReference type="NCBI Taxonomy" id="467976"/>
    <lineage>
        <taxon>Bacteria</taxon>
        <taxon>Bacillati</taxon>
        <taxon>Actinomycetota</taxon>
        <taxon>Acidimicrobiia</taxon>
        <taxon>Acidimicrobiales</taxon>
        <taxon>Iamiaceae</taxon>
        <taxon>Iamia</taxon>
    </lineage>
</organism>
<dbReference type="RefSeq" id="WP_272737054.1">
    <property type="nucleotide sequence ID" value="NZ_CP116942.1"/>
</dbReference>
<dbReference type="NCBIfam" id="TIGR02135">
    <property type="entry name" value="phoU_full"/>
    <property type="match status" value="1"/>
</dbReference>
<gene>
    <name evidence="2" type="primary">phoU</name>
    <name evidence="2" type="ORF">PO878_02215</name>
</gene>
<dbReference type="InterPro" id="IPR028366">
    <property type="entry name" value="PhoU"/>
</dbReference>
<protein>
    <submittedName>
        <fullName evidence="2">Phosphate signaling complex protein PhoU</fullName>
    </submittedName>
</protein>
<dbReference type="AlphaFoldDB" id="A0AAE9YAF9"/>
<dbReference type="EMBL" id="CP116942">
    <property type="protein sequence ID" value="WCO67533.1"/>
    <property type="molecule type" value="Genomic_DNA"/>
</dbReference>
<dbReference type="KEGG" id="ima:PO878_02215"/>
<sequence>MAELDGPVRQGFAAELEQLRLQVELMGVRVDENLERMREVLAHGDAEVARRAVAADDDIDAMNVSLTERCYDLLSRESPVAGDLRFVVSVLRVLSELERIGDLSLRVVKLVPDWELLRGNAATYDILVAMADAAVEQFRTALRAWSTQDLGLATELAEGHPMEGFTERFSREVIGIDGPDAVLCAVRTLVAGRSLDRIADHAAVIGARLRYLITGDPAHLTSEIR</sequence>
<dbReference type="Gene3D" id="1.20.58.220">
    <property type="entry name" value="Phosphate transport system protein phou homolog 2, domain 2"/>
    <property type="match status" value="1"/>
</dbReference>
<evidence type="ECO:0000259" key="1">
    <source>
        <dbReference type="Pfam" id="PF01895"/>
    </source>
</evidence>
<accession>A0AAE9YAF9</accession>
<keyword evidence="3" id="KW-1185">Reference proteome</keyword>
<dbReference type="GO" id="GO:0045936">
    <property type="term" value="P:negative regulation of phosphate metabolic process"/>
    <property type="evidence" value="ECO:0007669"/>
    <property type="project" value="InterPro"/>
</dbReference>
<reference evidence="2" key="1">
    <citation type="submission" date="2023-01" db="EMBL/GenBank/DDBJ databases">
        <title>The diversity of Class Acidimicrobiia in South China Sea sediment environments and the proposal of Iamia marina sp. nov., a novel species of the genus Iamia.</title>
        <authorList>
            <person name="He Y."/>
            <person name="Tian X."/>
        </authorList>
    </citation>
    <scope>NUCLEOTIDE SEQUENCE</scope>
    <source>
        <strain evidence="2">DSM 19957</strain>
    </source>
</reference>
<dbReference type="Proteomes" id="UP001216390">
    <property type="component" value="Chromosome"/>
</dbReference>
<dbReference type="InterPro" id="IPR038078">
    <property type="entry name" value="PhoU-like_sf"/>
</dbReference>
<dbReference type="InterPro" id="IPR026022">
    <property type="entry name" value="PhoU_dom"/>
</dbReference>
<dbReference type="Pfam" id="PF01895">
    <property type="entry name" value="PhoU"/>
    <property type="match status" value="1"/>
</dbReference>
<dbReference type="GO" id="GO:0030643">
    <property type="term" value="P:intracellular phosphate ion homeostasis"/>
    <property type="evidence" value="ECO:0007669"/>
    <property type="project" value="InterPro"/>
</dbReference>
<evidence type="ECO:0000313" key="2">
    <source>
        <dbReference type="EMBL" id="WCO67533.1"/>
    </source>
</evidence>